<proteinExistence type="predicted"/>
<reference evidence="3" key="2">
    <citation type="submission" date="2013-12" db="EMBL/GenBank/DDBJ databases">
        <title>Evolution of pathogenesis and genome organization in the Tremellales.</title>
        <authorList>
            <person name="Cuomo C."/>
            <person name="Litvintseva A."/>
            <person name="Heitman J."/>
            <person name="Chen Y."/>
            <person name="Sun S."/>
            <person name="Springer D."/>
            <person name="Dromer F."/>
            <person name="Young S."/>
            <person name="Zeng Q."/>
            <person name="Chapman S."/>
            <person name="Gujja S."/>
            <person name="Saif S."/>
            <person name="Birren B."/>
        </authorList>
    </citation>
    <scope>NUCLEOTIDE SEQUENCE [LARGE SCALE GENOMIC DNA]</scope>
    <source>
        <strain evidence="3">CBS 10435</strain>
    </source>
</reference>
<protein>
    <submittedName>
        <fullName evidence="2">Uncharacterized protein</fullName>
    </submittedName>
</protein>
<organism evidence="2 3">
    <name type="scientific">Kwoniella mangroviensis CBS 10435</name>
    <dbReference type="NCBI Taxonomy" id="1331196"/>
    <lineage>
        <taxon>Eukaryota</taxon>
        <taxon>Fungi</taxon>
        <taxon>Dikarya</taxon>
        <taxon>Basidiomycota</taxon>
        <taxon>Agaricomycotina</taxon>
        <taxon>Tremellomycetes</taxon>
        <taxon>Tremellales</taxon>
        <taxon>Cryptococcaceae</taxon>
        <taxon>Kwoniella</taxon>
    </lineage>
</organism>
<keyword evidence="3" id="KW-1185">Reference proteome</keyword>
<reference evidence="2 3" key="1">
    <citation type="submission" date="2013-07" db="EMBL/GenBank/DDBJ databases">
        <title>The Genome Sequence of Kwoniella mangroviensis CBS10435.</title>
        <authorList>
            <consortium name="The Broad Institute Genome Sequencing Platform"/>
            <person name="Cuomo C."/>
            <person name="Litvintseva A."/>
            <person name="Chen Y."/>
            <person name="Heitman J."/>
            <person name="Sun S."/>
            <person name="Springer D."/>
            <person name="Dromer F."/>
            <person name="Young S.K."/>
            <person name="Zeng Q."/>
            <person name="Gargeya S."/>
            <person name="Fitzgerald M."/>
            <person name="Abouelleil A."/>
            <person name="Alvarado L."/>
            <person name="Berlin A.M."/>
            <person name="Chapman S.B."/>
            <person name="Dewar J."/>
            <person name="Goldberg J."/>
            <person name="Griggs A."/>
            <person name="Gujja S."/>
            <person name="Hansen M."/>
            <person name="Howarth C."/>
            <person name="Imamovic A."/>
            <person name="Larimer J."/>
            <person name="McCowan C."/>
            <person name="Murphy C."/>
            <person name="Pearson M."/>
            <person name="Priest M."/>
            <person name="Roberts A."/>
            <person name="Saif S."/>
            <person name="Shea T."/>
            <person name="Sykes S."/>
            <person name="Wortman J."/>
            <person name="Nusbaum C."/>
            <person name="Birren B."/>
        </authorList>
    </citation>
    <scope>NUCLEOTIDE SEQUENCE [LARGE SCALE GENOMIC DNA]</scope>
    <source>
        <strain evidence="2 3">CBS 10435</strain>
    </source>
</reference>
<dbReference type="AlphaFoldDB" id="A0A1B9IUS2"/>
<evidence type="ECO:0000313" key="3">
    <source>
        <dbReference type="Proteomes" id="UP000092583"/>
    </source>
</evidence>
<sequence>MSSDRPNETNAGDPKISVLYWSLPEHPSAKELSLNHTRWYGTDQSGREGLDQSIRKSTNFEAAYRLVDLYDDTMRASQASKLRLKKDIRESVTAFFPSWIEPKPGYTYRHISDGTLVRNGTYRQKEVRPTTVRDIQRINKIFEENKDLNGILIFGTTHDPEDKEKYLSSSIVNSMKNWWSGGDTAQRDESGSGRDSAITDIRMLVSSSPSSNTYTQKRDRLLEFLDHYKIDNVLSYTRAQEASSEHAEYGCEVMKVWEDSLNEFQALESVDVTLSEVEQGENKRMEIRRTKNGSSFASQ</sequence>
<evidence type="ECO:0000256" key="1">
    <source>
        <dbReference type="SAM" id="MobiDB-lite"/>
    </source>
</evidence>
<accession>A0A1B9IUS2</accession>
<name>A0A1B9IUS2_9TREE</name>
<dbReference type="EMBL" id="KI669461">
    <property type="protein sequence ID" value="OCF59263.1"/>
    <property type="molecule type" value="Genomic_DNA"/>
</dbReference>
<dbReference type="Proteomes" id="UP000092583">
    <property type="component" value="Unassembled WGS sequence"/>
</dbReference>
<evidence type="ECO:0000313" key="2">
    <source>
        <dbReference type="EMBL" id="OCF59263.1"/>
    </source>
</evidence>
<feature type="compositionally biased region" description="Basic and acidic residues" evidence="1">
    <location>
        <begin position="280"/>
        <end position="289"/>
    </location>
</feature>
<dbReference type="OrthoDB" id="2566568at2759"/>
<feature type="region of interest" description="Disordered" evidence="1">
    <location>
        <begin position="278"/>
        <end position="299"/>
    </location>
</feature>
<gene>
    <name evidence="2" type="ORF">L486_03766</name>
</gene>